<name>A0A143PCS4_9STAP</name>
<dbReference type="PIRSF" id="PIRSF010372">
    <property type="entry name" value="PaiB"/>
    <property type="match status" value="1"/>
</dbReference>
<dbReference type="KEGG" id="scv:A4G25_10390"/>
<protein>
    <submittedName>
        <fullName evidence="2">FMN-binding negative transcriptional regulator</fullName>
    </submittedName>
</protein>
<organism evidence="2 3">
    <name type="scientific">Staphylococcus condimenti</name>
    <dbReference type="NCBI Taxonomy" id="70255"/>
    <lineage>
        <taxon>Bacteria</taxon>
        <taxon>Bacillati</taxon>
        <taxon>Bacillota</taxon>
        <taxon>Bacilli</taxon>
        <taxon>Bacillales</taxon>
        <taxon>Staphylococcaceae</taxon>
        <taxon>Staphylococcus</taxon>
    </lineage>
</organism>
<evidence type="ECO:0000313" key="4">
    <source>
        <dbReference type="Proteomes" id="UP000595942"/>
    </source>
</evidence>
<accession>A0A143PCS4</accession>
<dbReference type="PANTHER" id="PTHR35802:SF1">
    <property type="entry name" value="PROTEASE SYNTHASE AND SPORULATION PROTEIN PAI 2"/>
    <property type="match status" value="1"/>
</dbReference>
<reference evidence="1 4" key="2">
    <citation type="submission" date="2021-01" db="EMBL/GenBank/DDBJ databases">
        <title>FDA dAtabase for Regulatory Grade micrObial Sequences (FDA-ARGOS): Supporting development and validation of Infectious Disease Dx tests.</title>
        <authorList>
            <person name="Sproer C."/>
            <person name="Gronow S."/>
            <person name="Severitt S."/>
            <person name="Schroder I."/>
            <person name="Tallon L."/>
            <person name="Sadzewicz L."/>
            <person name="Zhao X."/>
            <person name="Boylan J."/>
            <person name="Ott S."/>
            <person name="Bowen H."/>
            <person name="Vavikolanu K."/>
            <person name="Mehta A."/>
            <person name="Aluvathingal J."/>
            <person name="Nadendla S."/>
            <person name="Lowell S."/>
            <person name="Myers T."/>
            <person name="Yan Y."/>
            <person name="Sichtig H."/>
        </authorList>
    </citation>
    <scope>NUCLEOTIDE SEQUENCE [LARGE SCALE GENOMIC DNA]</scope>
    <source>
        <strain evidence="1 4">FDAARGOS_1148</strain>
    </source>
</reference>
<sequence length="200" mass="23450">MYIPKHYQEHDIDKIKQFIDTHPFATIISNDKNHRPLATHLPLMILHNTTRFIITGHFAKGNEQWKSIESNEEVLLIFQGPDAYISSTWYSDEDVPTWDYQSVQLYGKPYLLSEDEVKQDLINLLKRFEKKDGARWENMSDDTLKQIHGVVGFRIEVTEIHAANKLSQNRTAADYENIIQHLSKENPEIVEAMKKERKDK</sequence>
<dbReference type="InterPro" id="IPR012349">
    <property type="entry name" value="Split_barrel_FMN-bd"/>
</dbReference>
<dbReference type="InterPro" id="IPR007396">
    <property type="entry name" value="TR_PAI2-type"/>
</dbReference>
<dbReference type="Gene3D" id="2.30.110.10">
    <property type="entry name" value="Electron Transport, Fmn-binding Protein, Chain A"/>
    <property type="match status" value="1"/>
</dbReference>
<dbReference type="GeneID" id="93725760"/>
<reference evidence="2 3" key="1">
    <citation type="submission" date="2018-11" db="EMBL/GenBank/DDBJ databases">
        <title>Genomic profiling of Staphylococcus species from a Poultry farm system in KwaZulu-Natal, South Africa.</title>
        <authorList>
            <person name="Amoako D.G."/>
            <person name="Somboro A.M."/>
            <person name="Abia A.L.K."/>
            <person name="Bester L.A."/>
            <person name="Essack S.Y."/>
        </authorList>
    </citation>
    <scope>NUCLEOTIDE SEQUENCE [LARGE SCALE GENOMIC DNA]</scope>
    <source>
        <strain evidence="2 3">SA11</strain>
    </source>
</reference>
<dbReference type="Pfam" id="PF04299">
    <property type="entry name" value="FMN_bind_2"/>
    <property type="match status" value="1"/>
</dbReference>
<dbReference type="SUPFAM" id="SSF50475">
    <property type="entry name" value="FMN-binding split barrel"/>
    <property type="match status" value="1"/>
</dbReference>
<proteinExistence type="predicted"/>
<evidence type="ECO:0000313" key="1">
    <source>
        <dbReference type="EMBL" id="QQS81885.1"/>
    </source>
</evidence>
<evidence type="ECO:0000313" key="2">
    <source>
        <dbReference type="EMBL" id="RZI02510.1"/>
    </source>
</evidence>
<dbReference type="EMBL" id="CP068073">
    <property type="protein sequence ID" value="QQS81885.1"/>
    <property type="molecule type" value="Genomic_DNA"/>
</dbReference>
<dbReference type="Proteomes" id="UP000293854">
    <property type="component" value="Unassembled WGS sequence"/>
</dbReference>
<dbReference type="PANTHER" id="PTHR35802">
    <property type="entry name" value="PROTEASE SYNTHASE AND SPORULATION PROTEIN PAI 2"/>
    <property type="match status" value="1"/>
</dbReference>
<dbReference type="Proteomes" id="UP000595942">
    <property type="component" value="Chromosome"/>
</dbReference>
<keyword evidence="4" id="KW-1185">Reference proteome</keyword>
<dbReference type="EMBL" id="RQTE01000097">
    <property type="protein sequence ID" value="RZI02510.1"/>
    <property type="molecule type" value="Genomic_DNA"/>
</dbReference>
<gene>
    <name evidence="2" type="ORF">EIG99_06040</name>
    <name evidence="1" type="ORF">I6J05_08095</name>
</gene>
<evidence type="ECO:0000313" key="3">
    <source>
        <dbReference type="Proteomes" id="UP000293854"/>
    </source>
</evidence>
<dbReference type="AlphaFoldDB" id="A0A143PCS4"/>
<dbReference type="RefSeq" id="WP_047131584.1">
    <property type="nucleotide sequence ID" value="NZ_CP015114.1"/>
</dbReference>
<dbReference type="OrthoDB" id="9794948at2"/>